<feature type="compositionally biased region" description="Polar residues" evidence="1">
    <location>
        <begin position="42"/>
        <end position="53"/>
    </location>
</feature>
<evidence type="ECO:0000313" key="3">
    <source>
        <dbReference type="Proteomes" id="UP000320333"/>
    </source>
</evidence>
<feature type="region of interest" description="Disordered" evidence="1">
    <location>
        <begin position="1"/>
        <end position="65"/>
    </location>
</feature>
<proteinExistence type="predicted"/>
<feature type="region of interest" description="Disordered" evidence="1">
    <location>
        <begin position="207"/>
        <end position="369"/>
    </location>
</feature>
<dbReference type="OrthoDB" id="2154235at2759"/>
<gene>
    <name evidence="2" type="ORF">CcCBS67573_g04172</name>
</gene>
<comment type="caution">
    <text evidence="2">The sequence shown here is derived from an EMBL/GenBank/DDBJ whole genome shotgun (WGS) entry which is preliminary data.</text>
</comment>
<protein>
    <submittedName>
        <fullName evidence="2">Uncharacterized protein</fullName>
    </submittedName>
</protein>
<evidence type="ECO:0000313" key="2">
    <source>
        <dbReference type="EMBL" id="TPX74557.1"/>
    </source>
</evidence>
<accession>A0A507FG67</accession>
<feature type="compositionally biased region" description="Basic and acidic residues" evidence="1">
    <location>
        <begin position="282"/>
        <end position="292"/>
    </location>
</feature>
<evidence type="ECO:0000256" key="1">
    <source>
        <dbReference type="SAM" id="MobiDB-lite"/>
    </source>
</evidence>
<dbReference type="AlphaFoldDB" id="A0A507FG67"/>
<dbReference type="Proteomes" id="UP000320333">
    <property type="component" value="Unassembled WGS sequence"/>
</dbReference>
<name>A0A507FG67_9FUNG</name>
<feature type="compositionally biased region" description="Polar residues" evidence="1">
    <location>
        <begin position="262"/>
        <end position="279"/>
    </location>
</feature>
<feature type="compositionally biased region" description="Polar residues" evidence="1">
    <location>
        <begin position="359"/>
        <end position="369"/>
    </location>
</feature>
<feature type="compositionally biased region" description="Low complexity" evidence="1">
    <location>
        <begin position="26"/>
        <end position="41"/>
    </location>
</feature>
<sequence length="604" mass="64620">MEKENATGLTPPTNLAVGGGGLKRQASSVYRRSASDSDSAAPTGSTMFINSPQEALIPPPPARSNRNSFSVALERPGGLGFMGSAIETRVSTIALQQPENATLDPASLSASEIKSSSMAIAQLSSTEVTSTMDLQVSHGGEDSETPNEDTSTMRATTANSALIAEAEEAERKYEMAKASGMRRKTILLDLHDLKDVPTERTAALSRALGMSVTSNGSRSGSVVGDQERVPTAPGTARSDQQQRGGLFAVKEGKSGASALKLNRSNNPSKADLNTSSQPPSRGKHEASVKFADEVVTSPPKHGNLSQKATPPPAISETSRRPSFLVTPPQHEGSSNKSSSRPSAQTSLYSDGPTMRRTPGASTRNQAGIEASSITVRQTQAKAVNVKPPAGPNMAVLAVARARCHDRNSGVLAMVGAYDPCPLLWPGIKEEKERRSRKGIKKDIWDRCEEKRFQNFKQLDNLGPGSYDAPARIISTTLPSCTAFKSSVPRFQEDGTKFKPSSLIGPGSYSVEVRKAEDVTLPWVKRVVPRLGRIMEPSPKLRIGTDMGMINLFKSSSKSPHFTGSKKQMQQPELDRAVPDSARSGVKCAAFHPLDLRYFLKSPLA</sequence>
<feature type="compositionally biased region" description="Polar residues" evidence="1">
    <location>
        <begin position="211"/>
        <end position="220"/>
    </location>
</feature>
<organism evidence="2 3">
    <name type="scientific">Chytriomyces confervae</name>
    <dbReference type="NCBI Taxonomy" id="246404"/>
    <lineage>
        <taxon>Eukaryota</taxon>
        <taxon>Fungi</taxon>
        <taxon>Fungi incertae sedis</taxon>
        <taxon>Chytridiomycota</taxon>
        <taxon>Chytridiomycota incertae sedis</taxon>
        <taxon>Chytridiomycetes</taxon>
        <taxon>Chytridiales</taxon>
        <taxon>Chytriomycetaceae</taxon>
        <taxon>Chytriomyces</taxon>
    </lineage>
</organism>
<feature type="compositionally biased region" description="Polar residues" evidence="1">
    <location>
        <begin position="331"/>
        <end position="348"/>
    </location>
</feature>
<dbReference type="EMBL" id="QEAP01000120">
    <property type="protein sequence ID" value="TPX74557.1"/>
    <property type="molecule type" value="Genomic_DNA"/>
</dbReference>
<reference evidence="2 3" key="1">
    <citation type="journal article" date="2019" name="Sci. Rep.">
        <title>Comparative genomics of chytrid fungi reveal insights into the obligate biotrophic and pathogenic lifestyle of Synchytrium endobioticum.</title>
        <authorList>
            <person name="van de Vossenberg B.T.L.H."/>
            <person name="Warris S."/>
            <person name="Nguyen H.D.T."/>
            <person name="van Gent-Pelzer M.P.E."/>
            <person name="Joly D.L."/>
            <person name="van de Geest H.C."/>
            <person name="Bonants P.J.M."/>
            <person name="Smith D.S."/>
            <person name="Levesque C.A."/>
            <person name="van der Lee T.A.J."/>
        </authorList>
    </citation>
    <scope>NUCLEOTIDE SEQUENCE [LARGE SCALE GENOMIC DNA]</scope>
    <source>
        <strain evidence="2 3">CBS 675.73</strain>
    </source>
</reference>
<keyword evidence="3" id="KW-1185">Reference proteome</keyword>